<comment type="similarity">
    <text evidence="5">Belongs to the XseA family.</text>
</comment>
<dbReference type="NCBIfam" id="TIGR00237">
    <property type="entry name" value="xseA"/>
    <property type="match status" value="1"/>
</dbReference>
<keyword evidence="3 5" id="KW-0378">Hydrolase</keyword>
<dbReference type="AlphaFoldDB" id="A0A2R4VZ65"/>
<dbReference type="GO" id="GO:0003676">
    <property type="term" value="F:nucleic acid binding"/>
    <property type="evidence" value="ECO:0007669"/>
    <property type="project" value="InterPro"/>
</dbReference>
<dbReference type="EC" id="3.1.11.6" evidence="5"/>
<dbReference type="PANTHER" id="PTHR30008:SF0">
    <property type="entry name" value="EXODEOXYRIBONUCLEASE 7 LARGE SUBUNIT"/>
    <property type="match status" value="1"/>
</dbReference>
<evidence type="ECO:0000256" key="4">
    <source>
        <dbReference type="ARBA" id="ARBA00022839"/>
    </source>
</evidence>
<keyword evidence="1" id="KW-0963">Cytoplasm</keyword>
<name>A0A2R4VZ65_THEAF</name>
<dbReference type="GO" id="GO:0006308">
    <property type="term" value="P:DNA catabolic process"/>
    <property type="evidence" value="ECO:0007669"/>
    <property type="project" value="UniProtKB-UniRule"/>
</dbReference>
<dbReference type="Pfam" id="PF13742">
    <property type="entry name" value="tRNA_anti_2"/>
    <property type="match status" value="1"/>
</dbReference>
<proteinExistence type="inferred from homology"/>
<accession>A0A2R4VZ65</accession>
<organism evidence="8 9">
    <name type="scientific">Thermodesulfobium acidiphilum</name>
    <dbReference type="NCBI Taxonomy" id="1794699"/>
    <lineage>
        <taxon>Bacteria</taxon>
        <taxon>Pseudomonadati</taxon>
        <taxon>Thermodesulfobiota</taxon>
        <taxon>Thermodesulfobiia</taxon>
        <taxon>Thermodesulfobiales</taxon>
        <taxon>Thermodesulfobiaceae</taxon>
        <taxon>Thermodesulfobium</taxon>
    </lineage>
</organism>
<evidence type="ECO:0000256" key="3">
    <source>
        <dbReference type="ARBA" id="ARBA00022801"/>
    </source>
</evidence>
<dbReference type="GO" id="GO:0005737">
    <property type="term" value="C:cytoplasm"/>
    <property type="evidence" value="ECO:0007669"/>
    <property type="project" value="UniProtKB-SubCell"/>
</dbReference>
<comment type="catalytic activity">
    <reaction evidence="5">
        <text>Exonucleolytic cleavage in either 5'- to 3'- or 3'- to 5'-direction to yield nucleoside 5'-phosphates.</text>
        <dbReference type="EC" id="3.1.11.6"/>
    </reaction>
</comment>
<reference evidence="8 9" key="1">
    <citation type="submission" date="2017-04" db="EMBL/GenBank/DDBJ databases">
        <title>Genomic insights into metabolism of Thermodesulfobium acidiphilum.</title>
        <authorList>
            <person name="Toshchakov S.V."/>
            <person name="Frolov E.N."/>
            <person name="Kublanov I.V."/>
            <person name="Samarov N.I."/>
            <person name="Novikov A."/>
            <person name="Lebedinsky A.V."/>
            <person name="Bonch-Osmolovskaya E.A."/>
            <person name="Chernyh N.A."/>
        </authorList>
    </citation>
    <scope>NUCLEOTIDE SEQUENCE [LARGE SCALE GENOMIC DNA]</scope>
    <source>
        <strain evidence="8 9">3127-1</strain>
    </source>
</reference>
<dbReference type="Proteomes" id="UP000244792">
    <property type="component" value="Chromosome"/>
</dbReference>
<evidence type="ECO:0000256" key="5">
    <source>
        <dbReference type="RuleBase" id="RU004355"/>
    </source>
</evidence>
<protein>
    <recommendedName>
        <fullName evidence="5">Exodeoxyribonuclease 7 large subunit</fullName>
        <ecNumber evidence="5">3.1.11.6</ecNumber>
    </recommendedName>
</protein>
<dbReference type="GO" id="GO:0009318">
    <property type="term" value="C:exodeoxyribonuclease VII complex"/>
    <property type="evidence" value="ECO:0007669"/>
    <property type="project" value="UniProtKB-UniRule"/>
</dbReference>
<dbReference type="PANTHER" id="PTHR30008">
    <property type="entry name" value="EXODEOXYRIBONUCLEASE 7 LARGE SUBUNIT"/>
    <property type="match status" value="1"/>
</dbReference>
<evidence type="ECO:0000313" key="9">
    <source>
        <dbReference type="Proteomes" id="UP000244792"/>
    </source>
</evidence>
<dbReference type="GO" id="GO:0008855">
    <property type="term" value="F:exodeoxyribonuclease VII activity"/>
    <property type="evidence" value="ECO:0007669"/>
    <property type="project" value="UniProtKB-UniRule"/>
</dbReference>
<dbReference type="OrthoDB" id="9802795at2"/>
<sequence length="459" mass="52824">MNNNKPLTLYELNLMIQKVIKDNFESDIPLIAEVSRIIHNPSGFVSIELIEKKDNQIIAKNRAFIWSDKKFIMDVFETIVGEKLSEGMKILARVKVTYHPSYGLALNIFNIDPSYTIGEMQLKKNQILAKLENEGLLELNKSLELPLVPQNIALISSESAAGYEDFIRHLIYNEKGYNFNVKLFSSVMQGKDVENSIISSLDAIAEYRNFEVVVIVRGGGSVGELDCFNSYNLAKKISQFPIPVLVGIGHDRDKTVLDYVAYEGFKNPTAVAHFLINRVEAFENQLKDKLYKIFSLSSEKIDREIKTVERVSIRIKEKILENLNTSKSNINYIGNRIFPDFLRRIDLEKRKSDKILFNIFSRLKERVGDEYSFLQGKEYELKSKVISVFQENKNFVANLEREIRLKDPREILKRGFSITTLQGKVIKNYEDVAEGSSILTHFFNFDLFSVVERKVKTNE</sequence>
<dbReference type="Pfam" id="PF02601">
    <property type="entry name" value="Exonuc_VII_L"/>
    <property type="match status" value="1"/>
</dbReference>
<feature type="domain" description="Exonuclease VII large subunit C-terminal" evidence="6">
    <location>
        <begin position="136"/>
        <end position="442"/>
    </location>
</feature>
<dbReference type="KEGG" id="taci:TDSAC_0454"/>
<feature type="domain" description="OB-fold nucleic acid binding" evidence="7">
    <location>
        <begin position="8"/>
        <end position="111"/>
    </location>
</feature>
<keyword evidence="2 5" id="KW-0540">Nuclease</keyword>
<evidence type="ECO:0000313" key="8">
    <source>
        <dbReference type="EMBL" id="AWB09829.1"/>
    </source>
</evidence>
<evidence type="ECO:0000256" key="1">
    <source>
        <dbReference type="ARBA" id="ARBA00022490"/>
    </source>
</evidence>
<dbReference type="InterPro" id="IPR003753">
    <property type="entry name" value="Exonuc_VII_L"/>
</dbReference>
<dbReference type="InterPro" id="IPR025824">
    <property type="entry name" value="OB-fold_nuc-bd_dom"/>
</dbReference>
<dbReference type="RefSeq" id="WP_108308670.1">
    <property type="nucleotide sequence ID" value="NZ_CP020921.1"/>
</dbReference>
<evidence type="ECO:0000256" key="2">
    <source>
        <dbReference type="ARBA" id="ARBA00022722"/>
    </source>
</evidence>
<evidence type="ECO:0000259" key="6">
    <source>
        <dbReference type="Pfam" id="PF02601"/>
    </source>
</evidence>
<evidence type="ECO:0000259" key="7">
    <source>
        <dbReference type="Pfam" id="PF13742"/>
    </source>
</evidence>
<comment type="subcellular location">
    <subcellularLocation>
        <location evidence="5">Cytoplasm</location>
    </subcellularLocation>
</comment>
<gene>
    <name evidence="8" type="ORF">TDSAC_0454</name>
</gene>
<dbReference type="EMBL" id="CP020921">
    <property type="protein sequence ID" value="AWB09829.1"/>
    <property type="molecule type" value="Genomic_DNA"/>
</dbReference>
<keyword evidence="4 5" id="KW-0269">Exonuclease</keyword>
<keyword evidence="9" id="KW-1185">Reference proteome</keyword>
<dbReference type="InterPro" id="IPR020579">
    <property type="entry name" value="Exonuc_VII_lsu_C"/>
</dbReference>